<name>A0A0D0C3M7_9AGAR</name>
<dbReference type="OrthoDB" id="6513042at2759"/>
<dbReference type="Proteomes" id="UP000053593">
    <property type="component" value="Unassembled WGS sequence"/>
</dbReference>
<protein>
    <submittedName>
        <fullName evidence="1">Uncharacterized protein</fullName>
    </submittedName>
</protein>
<evidence type="ECO:0000313" key="1">
    <source>
        <dbReference type="EMBL" id="KIK52417.1"/>
    </source>
</evidence>
<gene>
    <name evidence="1" type="ORF">GYMLUDRAFT_967551</name>
</gene>
<dbReference type="EMBL" id="KN834843">
    <property type="protein sequence ID" value="KIK52417.1"/>
    <property type="molecule type" value="Genomic_DNA"/>
</dbReference>
<sequence>MNVMLTRCRKGMVIVFSRSFLRGAASRTLLGQLCAYLTVKEGPKTWVDAGDVLNMRVDLPGVAGRSLDDVIGDMSKLDLAH</sequence>
<keyword evidence="2" id="KW-1185">Reference proteome</keyword>
<reference evidence="1 2" key="1">
    <citation type="submission" date="2014-04" db="EMBL/GenBank/DDBJ databases">
        <title>Evolutionary Origins and Diversification of the Mycorrhizal Mutualists.</title>
        <authorList>
            <consortium name="DOE Joint Genome Institute"/>
            <consortium name="Mycorrhizal Genomics Consortium"/>
            <person name="Kohler A."/>
            <person name="Kuo A."/>
            <person name="Nagy L.G."/>
            <person name="Floudas D."/>
            <person name="Copeland A."/>
            <person name="Barry K.W."/>
            <person name="Cichocki N."/>
            <person name="Veneault-Fourrey C."/>
            <person name="LaButti K."/>
            <person name="Lindquist E.A."/>
            <person name="Lipzen A."/>
            <person name="Lundell T."/>
            <person name="Morin E."/>
            <person name="Murat C."/>
            <person name="Riley R."/>
            <person name="Ohm R."/>
            <person name="Sun H."/>
            <person name="Tunlid A."/>
            <person name="Henrissat B."/>
            <person name="Grigoriev I.V."/>
            <person name="Hibbett D.S."/>
            <person name="Martin F."/>
        </authorList>
    </citation>
    <scope>NUCLEOTIDE SEQUENCE [LARGE SCALE GENOMIC DNA]</scope>
    <source>
        <strain evidence="1 2">FD-317 M1</strain>
    </source>
</reference>
<proteinExistence type="predicted"/>
<organism evidence="1 2">
    <name type="scientific">Collybiopsis luxurians FD-317 M1</name>
    <dbReference type="NCBI Taxonomy" id="944289"/>
    <lineage>
        <taxon>Eukaryota</taxon>
        <taxon>Fungi</taxon>
        <taxon>Dikarya</taxon>
        <taxon>Basidiomycota</taxon>
        <taxon>Agaricomycotina</taxon>
        <taxon>Agaricomycetes</taxon>
        <taxon>Agaricomycetidae</taxon>
        <taxon>Agaricales</taxon>
        <taxon>Marasmiineae</taxon>
        <taxon>Omphalotaceae</taxon>
        <taxon>Collybiopsis</taxon>
        <taxon>Collybiopsis luxurians</taxon>
    </lineage>
</organism>
<accession>A0A0D0C3M7</accession>
<dbReference type="AlphaFoldDB" id="A0A0D0C3M7"/>
<dbReference type="HOGENOM" id="CLU_2574128_0_0_1"/>
<evidence type="ECO:0000313" key="2">
    <source>
        <dbReference type="Proteomes" id="UP000053593"/>
    </source>
</evidence>